<dbReference type="Gene3D" id="3.40.50.1820">
    <property type="entry name" value="alpha/beta hydrolase"/>
    <property type="match status" value="1"/>
</dbReference>
<evidence type="ECO:0000313" key="13">
    <source>
        <dbReference type="Proteomes" id="UP001342314"/>
    </source>
</evidence>
<accession>A0AAV5GVW8</accession>
<evidence type="ECO:0000313" key="12">
    <source>
        <dbReference type="EMBL" id="GJN94423.1"/>
    </source>
</evidence>
<evidence type="ECO:0000256" key="1">
    <source>
        <dbReference type="ARBA" id="ARBA00000721"/>
    </source>
</evidence>
<evidence type="ECO:0000259" key="10">
    <source>
        <dbReference type="Pfam" id="PF00326"/>
    </source>
</evidence>
<keyword evidence="7" id="KW-0378">Hydrolase</keyword>
<dbReference type="GO" id="GO:0008242">
    <property type="term" value="F:omega peptidase activity"/>
    <property type="evidence" value="ECO:0007669"/>
    <property type="project" value="UniProtKB-EC"/>
</dbReference>
<dbReference type="GO" id="GO:0004252">
    <property type="term" value="F:serine-type endopeptidase activity"/>
    <property type="evidence" value="ECO:0007669"/>
    <property type="project" value="TreeGrafter"/>
</dbReference>
<dbReference type="InterPro" id="IPR029058">
    <property type="entry name" value="AB_hydrolase_fold"/>
</dbReference>
<comment type="similarity">
    <text evidence="3">Belongs to the peptidase S9C family.</text>
</comment>
<dbReference type="InterPro" id="IPR045550">
    <property type="entry name" value="AARE_N"/>
</dbReference>
<keyword evidence="6" id="KW-0963">Cytoplasm</keyword>
<dbReference type="Proteomes" id="UP001342314">
    <property type="component" value="Unassembled WGS sequence"/>
</dbReference>
<dbReference type="SUPFAM" id="SSF53474">
    <property type="entry name" value="alpha/beta-Hydrolases"/>
    <property type="match status" value="1"/>
</dbReference>
<evidence type="ECO:0000256" key="3">
    <source>
        <dbReference type="ARBA" id="ARBA00010040"/>
    </source>
</evidence>
<evidence type="ECO:0000256" key="2">
    <source>
        <dbReference type="ARBA" id="ARBA00004496"/>
    </source>
</evidence>
<comment type="subcellular location">
    <subcellularLocation>
        <location evidence="2">Cytoplasm</location>
    </subcellularLocation>
</comment>
<reference evidence="12 13" key="1">
    <citation type="submission" date="2021-12" db="EMBL/GenBank/DDBJ databases">
        <title>High titer production of polyol ester of fatty acids by Rhodotorula paludigena BS15 towards product separation-free biomass refinery.</title>
        <authorList>
            <person name="Mano J."/>
            <person name="Ono H."/>
            <person name="Tanaka T."/>
            <person name="Naito K."/>
            <person name="Sushida H."/>
            <person name="Ike M."/>
            <person name="Tokuyasu K."/>
            <person name="Kitaoka M."/>
        </authorList>
    </citation>
    <scope>NUCLEOTIDE SEQUENCE [LARGE SCALE GENOMIC DNA]</scope>
    <source>
        <strain evidence="12 13">BS15</strain>
    </source>
</reference>
<protein>
    <recommendedName>
        <fullName evidence="5">acylaminoacyl-peptidase</fullName>
        <ecNumber evidence="5">3.4.19.1</ecNumber>
    </recommendedName>
    <alternativeName>
        <fullName evidence="8">Dipeptidyl-peptidase V</fullName>
    </alternativeName>
</protein>
<evidence type="ECO:0000256" key="4">
    <source>
        <dbReference type="ARBA" id="ARBA00011881"/>
    </source>
</evidence>
<dbReference type="Pfam" id="PF19283">
    <property type="entry name" value="APEH_N"/>
    <property type="match status" value="1"/>
</dbReference>
<evidence type="ECO:0000256" key="9">
    <source>
        <dbReference type="SAM" id="MobiDB-lite"/>
    </source>
</evidence>
<feature type="domain" description="Acylamino-acid-releasing enzyme N-terminal" evidence="11">
    <location>
        <begin position="26"/>
        <end position="459"/>
    </location>
</feature>
<evidence type="ECO:0000256" key="5">
    <source>
        <dbReference type="ARBA" id="ARBA00012917"/>
    </source>
</evidence>
<evidence type="ECO:0000256" key="6">
    <source>
        <dbReference type="ARBA" id="ARBA00022490"/>
    </source>
</evidence>
<comment type="caution">
    <text evidence="12">The sequence shown here is derived from an EMBL/GenBank/DDBJ whole genome shotgun (WGS) entry which is preliminary data.</text>
</comment>
<keyword evidence="13" id="KW-1185">Reference proteome</keyword>
<proteinExistence type="inferred from homology"/>
<dbReference type="Pfam" id="PF00326">
    <property type="entry name" value="Peptidase_S9"/>
    <property type="match status" value="1"/>
</dbReference>
<evidence type="ECO:0000259" key="11">
    <source>
        <dbReference type="Pfam" id="PF19283"/>
    </source>
</evidence>
<dbReference type="EC" id="3.4.19.1" evidence="5"/>
<evidence type="ECO:0000256" key="7">
    <source>
        <dbReference type="ARBA" id="ARBA00022801"/>
    </source>
</evidence>
<feature type="region of interest" description="Disordered" evidence="9">
    <location>
        <begin position="322"/>
        <end position="349"/>
    </location>
</feature>
<dbReference type="EMBL" id="BQKY01000017">
    <property type="protein sequence ID" value="GJN94423.1"/>
    <property type="molecule type" value="Genomic_DNA"/>
</dbReference>
<dbReference type="GO" id="GO:0005737">
    <property type="term" value="C:cytoplasm"/>
    <property type="evidence" value="ECO:0007669"/>
    <property type="project" value="UniProtKB-SubCell"/>
</dbReference>
<dbReference type="GO" id="GO:0006508">
    <property type="term" value="P:proteolysis"/>
    <property type="evidence" value="ECO:0007669"/>
    <property type="project" value="InterPro"/>
</dbReference>
<dbReference type="AlphaFoldDB" id="A0AAV5GVW8"/>
<sequence>MTQIYPPRSPVPPAPAKPDHAVRIAAAVDHAQELYELPGVQSARFLAVKSKGVSTLVLSLSQRSLSALSKRSSTQTLLLNDADSSVVAATPVVSTSDEVKHVAVAPNGERQAVFRVIPGKDGKEARKVIEIVRVLDGLKEDEIEVSKDHGDFYFDATFGPPVWHPSSAALVYTAEAPTPKPDPVATRPSDNKFRYTPDFGETFTGKREPTLFLLLLADSSFQEGLQLGPDEKAAISTHRLTSPELAGPVVFGQPAFLPTADKPQLVATGYAPTGDDRKLGIVYCSNRPARIYTLDVAAHKAEAGPDADGKAEDDKHVYRAVQAKPLSSPDRSARSPRIVPTASSESNNSNSTRVLYLSNALGGPHASCAALQLATVSHGSLTLESDRTLVPVVDVPETKSGSSDPFPGLYVDQLPQECFLRSPSSGDNALKAVMSSIWRSRRVPLTVDLESGEVQNLAPWPEQRQDVDAALPFLYLGKKGAAENALDSFGVLGTDGAGRVVALRSGPGQMPRLVLAQVGSGEVEWKVLKDAPASEKLAAALSRIMYTVLPLPKFEPTELILISPIPIDPTAEAHVNLPPLITIPHGGPHSTSTTDFNYSVAASVLAGYRVCLVNYPGSLGFGQRNVEVLPPRLGELEVEATVAAGHYLNALSLASRTAGKRLMMGGSHGGWTTCHATARWPDDFDACVMRNPVTDLVANASMTDIPDWVYTEADFAYPLDAPPALVSPADFERLHAISPLRHAGQVKAPTLLLIGLDDRRVPPNQGRAWFHALKRRKEGEHKVDVEMLTFPGNGHPIAETVEAEWVAFESGLRWLAKYTDFE</sequence>
<evidence type="ECO:0000256" key="8">
    <source>
        <dbReference type="ARBA" id="ARBA00032829"/>
    </source>
</evidence>
<feature type="domain" description="Peptidase S9 prolyl oligopeptidase catalytic" evidence="10">
    <location>
        <begin position="602"/>
        <end position="819"/>
    </location>
</feature>
<dbReference type="PANTHER" id="PTHR42776">
    <property type="entry name" value="SERINE PEPTIDASE S9 FAMILY MEMBER"/>
    <property type="match status" value="1"/>
</dbReference>
<dbReference type="InterPro" id="IPR001375">
    <property type="entry name" value="Peptidase_S9_cat"/>
</dbReference>
<name>A0AAV5GVW8_9BASI</name>
<comment type="catalytic activity">
    <reaction evidence="1">
        <text>Cleavage of an N-acetyl or N-formyl amino acid from the N-terminus of a polypeptide.</text>
        <dbReference type="EC" id="3.4.19.1"/>
    </reaction>
</comment>
<dbReference type="PANTHER" id="PTHR42776:SF4">
    <property type="entry name" value="ACYLAMINO-ACID-RELEASING ENZYME"/>
    <property type="match status" value="1"/>
</dbReference>
<comment type="subunit">
    <text evidence="4">Homotetramer.</text>
</comment>
<organism evidence="12 13">
    <name type="scientific">Rhodotorula paludigena</name>
    <dbReference type="NCBI Taxonomy" id="86838"/>
    <lineage>
        <taxon>Eukaryota</taxon>
        <taxon>Fungi</taxon>
        <taxon>Dikarya</taxon>
        <taxon>Basidiomycota</taxon>
        <taxon>Pucciniomycotina</taxon>
        <taxon>Microbotryomycetes</taxon>
        <taxon>Sporidiobolales</taxon>
        <taxon>Sporidiobolaceae</taxon>
        <taxon>Rhodotorula</taxon>
    </lineage>
</organism>
<gene>
    <name evidence="12" type="ORF">Rhopal_007503-T1</name>
</gene>